<comment type="subcellular location">
    <subcellularLocation>
        <location evidence="1">Membrane</location>
    </subcellularLocation>
</comment>
<evidence type="ECO:0000256" key="5">
    <source>
        <dbReference type="SAM" id="SignalP"/>
    </source>
</evidence>
<evidence type="ECO:0000313" key="7">
    <source>
        <dbReference type="EMBL" id="KAF3698286.1"/>
    </source>
</evidence>
<dbReference type="Proteomes" id="UP000503349">
    <property type="component" value="Chromosome 13"/>
</dbReference>
<feature type="chain" id="PRO_5026251042" evidence="5">
    <location>
        <begin position="20"/>
        <end position="310"/>
    </location>
</feature>
<dbReference type="InterPro" id="IPR050504">
    <property type="entry name" value="IgSF_BTN/MOG"/>
</dbReference>
<dbReference type="InterPro" id="IPR013106">
    <property type="entry name" value="Ig_V-set"/>
</dbReference>
<evidence type="ECO:0000256" key="1">
    <source>
        <dbReference type="ARBA" id="ARBA00004370"/>
    </source>
</evidence>
<gene>
    <name evidence="7" type="ORF">EXN66_Car013967</name>
</gene>
<dbReference type="InterPro" id="IPR003598">
    <property type="entry name" value="Ig_sub2"/>
</dbReference>
<protein>
    <submittedName>
        <fullName evidence="7">Myelin-oligodendrocyte glycoprotein</fullName>
    </submittedName>
</protein>
<evidence type="ECO:0000256" key="2">
    <source>
        <dbReference type="ARBA" id="ARBA00023136"/>
    </source>
</evidence>
<name>A0A6G1Q7Z8_CHAAH</name>
<dbReference type="GO" id="GO:0001817">
    <property type="term" value="P:regulation of cytokine production"/>
    <property type="evidence" value="ECO:0007669"/>
    <property type="project" value="TreeGrafter"/>
</dbReference>
<dbReference type="PROSITE" id="PS50835">
    <property type="entry name" value="IG_LIKE"/>
    <property type="match status" value="2"/>
</dbReference>
<reference evidence="8" key="2">
    <citation type="submission" date="2019-02" db="EMBL/GenBank/DDBJ databases">
        <title>Opniocepnalus argus Var Kimnra genome.</title>
        <authorList>
            <person name="Zhou C."/>
            <person name="Xiao S."/>
        </authorList>
    </citation>
    <scope>NUCLEOTIDE SEQUENCE [LARGE SCALE GENOMIC DNA]</scope>
</reference>
<dbReference type="PANTHER" id="PTHR24100:SF151">
    <property type="entry name" value="ICOS LIGAND"/>
    <property type="match status" value="1"/>
</dbReference>
<keyword evidence="2 4" id="KW-0472">Membrane</keyword>
<feature type="transmembrane region" description="Helical" evidence="4">
    <location>
        <begin position="267"/>
        <end position="292"/>
    </location>
</feature>
<evidence type="ECO:0000313" key="8">
    <source>
        <dbReference type="Proteomes" id="UP000503349"/>
    </source>
</evidence>
<dbReference type="InterPro" id="IPR013783">
    <property type="entry name" value="Ig-like_fold"/>
</dbReference>
<evidence type="ECO:0000256" key="4">
    <source>
        <dbReference type="SAM" id="Phobius"/>
    </source>
</evidence>
<keyword evidence="4" id="KW-1133">Transmembrane helix</keyword>
<dbReference type="GO" id="GO:0050852">
    <property type="term" value="P:T cell receptor signaling pathway"/>
    <property type="evidence" value="ECO:0007669"/>
    <property type="project" value="TreeGrafter"/>
</dbReference>
<organism evidence="7 8">
    <name type="scientific">Channa argus</name>
    <name type="common">Northern snakehead</name>
    <name type="synonym">Ophicephalus argus</name>
    <dbReference type="NCBI Taxonomy" id="215402"/>
    <lineage>
        <taxon>Eukaryota</taxon>
        <taxon>Metazoa</taxon>
        <taxon>Chordata</taxon>
        <taxon>Craniata</taxon>
        <taxon>Vertebrata</taxon>
        <taxon>Euteleostomi</taxon>
        <taxon>Actinopterygii</taxon>
        <taxon>Neopterygii</taxon>
        <taxon>Teleostei</taxon>
        <taxon>Neoteleostei</taxon>
        <taxon>Acanthomorphata</taxon>
        <taxon>Anabantaria</taxon>
        <taxon>Anabantiformes</taxon>
        <taxon>Channoidei</taxon>
        <taxon>Channidae</taxon>
        <taxon>Channa</taxon>
    </lineage>
</organism>
<dbReference type="AlphaFoldDB" id="A0A6G1Q7Z8"/>
<dbReference type="SMART" id="SM00406">
    <property type="entry name" value="IGv"/>
    <property type="match status" value="2"/>
</dbReference>
<dbReference type="InterPro" id="IPR036179">
    <property type="entry name" value="Ig-like_dom_sf"/>
</dbReference>
<proteinExistence type="predicted"/>
<evidence type="ECO:0000256" key="3">
    <source>
        <dbReference type="ARBA" id="ARBA00023319"/>
    </source>
</evidence>
<keyword evidence="4" id="KW-0812">Transmembrane</keyword>
<reference evidence="7 8" key="1">
    <citation type="submission" date="2019-02" db="EMBL/GenBank/DDBJ databases">
        <title>Opniocepnalus argus genome.</title>
        <authorList>
            <person name="Zhou C."/>
            <person name="Xiao S."/>
        </authorList>
    </citation>
    <scope>NUCLEOTIDE SEQUENCE [LARGE SCALE GENOMIC DNA]</scope>
    <source>
        <strain evidence="7">OARG1902GOOAL</strain>
        <tissue evidence="7">Muscle</tissue>
    </source>
</reference>
<dbReference type="SMART" id="SM00408">
    <property type="entry name" value="IGc2"/>
    <property type="match status" value="2"/>
</dbReference>
<keyword evidence="3" id="KW-0393">Immunoglobulin domain</keyword>
<dbReference type="Pfam" id="PF07686">
    <property type="entry name" value="V-set"/>
    <property type="match status" value="2"/>
</dbReference>
<dbReference type="PANTHER" id="PTHR24100">
    <property type="entry name" value="BUTYROPHILIN"/>
    <property type="match status" value="1"/>
</dbReference>
<keyword evidence="8" id="KW-1185">Reference proteome</keyword>
<accession>A0A6G1Q7Z8</accession>
<dbReference type="SMART" id="SM00409">
    <property type="entry name" value="IG"/>
    <property type="match status" value="2"/>
</dbReference>
<feature type="domain" description="Ig-like" evidence="6">
    <location>
        <begin position="120"/>
        <end position="243"/>
    </location>
</feature>
<evidence type="ECO:0000259" key="6">
    <source>
        <dbReference type="PROSITE" id="PS50835"/>
    </source>
</evidence>
<sequence>MCTLKWTPLLWLFIFKCGASEDSRPVKVKPGDDVTLPCRGSRAANIIVLKWIRPDLKSEGFVYFFRDEHSYKSYQHPSFHSRVELRDSEMKDGDVSVILRNVSIIDAGTYECHVGYGSSPELISSINLKVEDVDSQELTVRPGDDVPLHCRGPRDGDVIMLSWIRPDLRSEGFVFFVREKRSYEKYQLPSFHGRVELRDPEMKDGDFTVILKNVSVDDAGTYECHVGKSNTGSSKTHTPEHMSIVYLKVEDSGPTAGNIRVGGDKEVGVVVALWVSVVAALFFVAFGCFYLIKKRPAVQQIITYQQITHV</sequence>
<dbReference type="SUPFAM" id="SSF48726">
    <property type="entry name" value="Immunoglobulin"/>
    <property type="match status" value="2"/>
</dbReference>
<dbReference type="Gene3D" id="2.60.40.10">
    <property type="entry name" value="Immunoglobulins"/>
    <property type="match status" value="2"/>
</dbReference>
<dbReference type="InterPro" id="IPR007110">
    <property type="entry name" value="Ig-like_dom"/>
</dbReference>
<keyword evidence="5" id="KW-0732">Signal</keyword>
<feature type="signal peptide" evidence="5">
    <location>
        <begin position="1"/>
        <end position="19"/>
    </location>
</feature>
<dbReference type="EMBL" id="CM015724">
    <property type="protein sequence ID" value="KAF3698286.1"/>
    <property type="molecule type" value="Genomic_DNA"/>
</dbReference>
<feature type="domain" description="Ig-like" evidence="6">
    <location>
        <begin position="8"/>
        <end position="114"/>
    </location>
</feature>
<dbReference type="GO" id="GO:0009897">
    <property type="term" value="C:external side of plasma membrane"/>
    <property type="evidence" value="ECO:0007669"/>
    <property type="project" value="TreeGrafter"/>
</dbReference>
<dbReference type="InterPro" id="IPR003599">
    <property type="entry name" value="Ig_sub"/>
</dbReference>
<dbReference type="GO" id="GO:0005102">
    <property type="term" value="F:signaling receptor binding"/>
    <property type="evidence" value="ECO:0007669"/>
    <property type="project" value="TreeGrafter"/>
</dbReference>